<dbReference type="Proteomes" id="UP000634134">
    <property type="component" value="Unassembled WGS sequence"/>
</dbReference>
<dbReference type="SUPFAM" id="SSF51206">
    <property type="entry name" value="cAMP-binding domain-like"/>
    <property type="match status" value="1"/>
</dbReference>
<feature type="domain" description="Cyclic nucleotide-binding" evidence="1">
    <location>
        <begin position="11"/>
        <end position="101"/>
    </location>
</feature>
<organism evidence="2 3">
    <name type="scientific">Dyadobacter subterraneus</name>
    <dbReference type="NCBI Taxonomy" id="2773304"/>
    <lineage>
        <taxon>Bacteria</taxon>
        <taxon>Pseudomonadati</taxon>
        <taxon>Bacteroidota</taxon>
        <taxon>Cytophagia</taxon>
        <taxon>Cytophagales</taxon>
        <taxon>Spirosomataceae</taxon>
        <taxon>Dyadobacter</taxon>
    </lineage>
</organism>
<keyword evidence="3" id="KW-1185">Reference proteome</keyword>
<name>A0ABR9W921_9BACT</name>
<dbReference type="EMBL" id="JACYGY010000001">
    <property type="protein sequence ID" value="MBE9461984.1"/>
    <property type="molecule type" value="Genomic_DNA"/>
</dbReference>
<gene>
    <name evidence="2" type="ORF">IEE83_08825</name>
</gene>
<proteinExistence type="predicted"/>
<dbReference type="InterPro" id="IPR018490">
    <property type="entry name" value="cNMP-bd_dom_sf"/>
</dbReference>
<comment type="caution">
    <text evidence="2">The sequence shown here is derived from an EMBL/GenBank/DDBJ whole genome shotgun (WGS) entry which is preliminary data.</text>
</comment>
<evidence type="ECO:0000313" key="2">
    <source>
        <dbReference type="EMBL" id="MBE9461984.1"/>
    </source>
</evidence>
<dbReference type="RefSeq" id="WP_194120220.1">
    <property type="nucleotide sequence ID" value="NZ_JACYGY010000001.1"/>
</dbReference>
<dbReference type="CDD" id="cd00038">
    <property type="entry name" value="CAP_ED"/>
    <property type="match status" value="1"/>
</dbReference>
<dbReference type="Pfam" id="PF00027">
    <property type="entry name" value="cNMP_binding"/>
    <property type="match status" value="1"/>
</dbReference>
<accession>A0ABR9W921</accession>
<reference evidence="3" key="1">
    <citation type="submission" date="2023-07" db="EMBL/GenBank/DDBJ databases">
        <title>Dyadobacter sp. nov 'subterranea' isolated from contaminted grondwater.</title>
        <authorList>
            <person name="Szabo I."/>
            <person name="Al-Omari J."/>
            <person name="Szerdahelyi S.G."/>
            <person name="Rado J."/>
        </authorList>
    </citation>
    <scope>NUCLEOTIDE SEQUENCE [LARGE SCALE GENOMIC DNA]</scope>
    <source>
        <strain evidence="3">UP-52</strain>
    </source>
</reference>
<protein>
    <submittedName>
        <fullName evidence="2">Crp/Fnr family transcriptional regulator</fullName>
    </submittedName>
</protein>
<dbReference type="PROSITE" id="PS50042">
    <property type="entry name" value="CNMP_BINDING_3"/>
    <property type="match status" value="1"/>
</dbReference>
<dbReference type="Gene3D" id="2.60.120.10">
    <property type="entry name" value="Jelly Rolls"/>
    <property type="match status" value="1"/>
</dbReference>
<dbReference type="InterPro" id="IPR000595">
    <property type="entry name" value="cNMP-bd_dom"/>
</dbReference>
<sequence>MPDSGDGLPLLASIFEGETLKKGEVVLKEGEICTAFYFVESGHLRTCYQNDGTEINLYFHLEGSITSDHRNAKNSIPSKFTIKAGEKSKIWILNRKKLEELCYANDQIMIFGRNLVSHIGLNLHDNDVLSKMYSPAEHYAYIQKNNPDLLQRVSISNLASYLGIDRRTLTRIRGKR</sequence>
<dbReference type="InterPro" id="IPR014710">
    <property type="entry name" value="RmlC-like_jellyroll"/>
</dbReference>
<evidence type="ECO:0000259" key="1">
    <source>
        <dbReference type="PROSITE" id="PS50042"/>
    </source>
</evidence>
<evidence type="ECO:0000313" key="3">
    <source>
        <dbReference type="Proteomes" id="UP000634134"/>
    </source>
</evidence>